<feature type="region of interest" description="Disordered" evidence="1">
    <location>
        <begin position="273"/>
        <end position="295"/>
    </location>
</feature>
<dbReference type="Proteomes" id="UP000664417">
    <property type="component" value="Unassembled WGS sequence"/>
</dbReference>
<gene>
    <name evidence="3" type="ORF">J3U88_12730</name>
</gene>
<dbReference type="AlphaFoldDB" id="A0A8J7QJG6"/>
<keyword evidence="2" id="KW-1133">Transmembrane helix</keyword>
<feature type="transmembrane region" description="Helical" evidence="2">
    <location>
        <begin position="12"/>
        <end position="33"/>
    </location>
</feature>
<dbReference type="EMBL" id="JAFREP010000010">
    <property type="protein sequence ID" value="MBO1319330.1"/>
    <property type="molecule type" value="Genomic_DNA"/>
</dbReference>
<proteinExistence type="predicted"/>
<evidence type="ECO:0000313" key="4">
    <source>
        <dbReference type="Proteomes" id="UP000664417"/>
    </source>
</evidence>
<sequence length="312" mass="35023">MQRTPYQLSGRIGPLYPVCLFFALLAAGAGGYLHGFATVHNPVFGLGSLVLALLLGYGVGWATALAGWWGRCRNRMIPFVMGGFLATLALYISWATALLISHNGLNTVSPLPVAVLIQQPEYWFVMMLDVAQNGWPSHFHHRPQSAYLWLFWLVEWVAVVLPAGMRAVGCRRVFCESCRVWLPEPRRFYLAAAKEDEVDLEALAEPRWSYLTRLHPAINRALQSHVLLTLFRCPRCRERGAFGVHLGLACNHPKSGVEIDYRPMTRLTTLQAEDLGPMTQLEDQHSPEQTGGKVEPLSWLGDRRLGIHSLFH</sequence>
<organism evidence="3 4">
    <name type="scientific">Acanthopleuribacter pedis</name>
    <dbReference type="NCBI Taxonomy" id="442870"/>
    <lineage>
        <taxon>Bacteria</taxon>
        <taxon>Pseudomonadati</taxon>
        <taxon>Acidobacteriota</taxon>
        <taxon>Holophagae</taxon>
        <taxon>Acanthopleuribacterales</taxon>
        <taxon>Acanthopleuribacteraceae</taxon>
        <taxon>Acanthopleuribacter</taxon>
    </lineage>
</organism>
<feature type="transmembrane region" description="Helical" evidence="2">
    <location>
        <begin position="76"/>
        <end position="100"/>
    </location>
</feature>
<keyword evidence="2" id="KW-0472">Membrane</keyword>
<evidence type="ECO:0000256" key="2">
    <source>
        <dbReference type="SAM" id="Phobius"/>
    </source>
</evidence>
<keyword evidence="4" id="KW-1185">Reference proteome</keyword>
<evidence type="ECO:0000256" key="1">
    <source>
        <dbReference type="SAM" id="MobiDB-lite"/>
    </source>
</evidence>
<feature type="transmembrane region" description="Helical" evidence="2">
    <location>
        <begin position="45"/>
        <end position="69"/>
    </location>
</feature>
<dbReference type="RefSeq" id="WP_207859151.1">
    <property type="nucleotide sequence ID" value="NZ_JAFREP010000010.1"/>
</dbReference>
<keyword evidence="2" id="KW-0812">Transmembrane</keyword>
<feature type="transmembrane region" description="Helical" evidence="2">
    <location>
        <begin position="146"/>
        <end position="164"/>
    </location>
</feature>
<accession>A0A8J7QJG6</accession>
<name>A0A8J7QJG6_9BACT</name>
<reference evidence="3" key="1">
    <citation type="submission" date="2021-03" db="EMBL/GenBank/DDBJ databases">
        <authorList>
            <person name="Wang G."/>
        </authorList>
    </citation>
    <scope>NUCLEOTIDE SEQUENCE</scope>
    <source>
        <strain evidence="3">KCTC 12899</strain>
    </source>
</reference>
<evidence type="ECO:0000313" key="3">
    <source>
        <dbReference type="EMBL" id="MBO1319330.1"/>
    </source>
</evidence>
<comment type="caution">
    <text evidence="3">The sequence shown here is derived from an EMBL/GenBank/DDBJ whole genome shotgun (WGS) entry which is preliminary data.</text>
</comment>
<protein>
    <submittedName>
        <fullName evidence="3">Uncharacterized protein</fullName>
    </submittedName>
</protein>